<sequence>MNKLKNIFLFFFPVVTLLTSSNLSGAVEIFSRDPDHRGVIEFASYQIYPENRVGNGIYLEKKLLDSHPQRVILKIVNIKDTDNHVYLYSGLNGVLGLDIVKNDTGEDVRFWKVDPEFYQYSNRTSGTRRVFRIFEDKIIPLLPNLRTGTGVAASQTHAVFYHISNSKNVTSVNQNGQETARRVYTFRLHVIKRDLEGAVSLYDLPIQDVNYLLKLVWENEHSVSYKLSNGEKHIIDLRKYAPSLF</sequence>
<dbReference type="AlphaFoldDB" id="A0A381RLT2"/>
<proteinExistence type="predicted"/>
<gene>
    <name evidence="1" type="ORF">METZ01_LOCUS45670</name>
</gene>
<dbReference type="EMBL" id="UINC01002092">
    <property type="protein sequence ID" value="SUZ92816.1"/>
    <property type="molecule type" value="Genomic_DNA"/>
</dbReference>
<name>A0A381RLT2_9ZZZZ</name>
<organism evidence="1">
    <name type="scientific">marine metagenome</name>
    <dbReference type="NCBI Taxonomy" id="408172"/>
    <lineage>
        <taxon>unclassified sequences</taxon>
        <taxon>metagenomes</taxon>
        <taxon>ecological metagenomes</taxon>
    </lineage>
</organism>
<protein>
    <submittedName>
        <fullName evidence="1">Uncharacterized protein</fullName>
    </submittedName>
</protein>
<accession>A0A381RLT2</accession>
<reference evidence="1" key="1">
    <citation type="submission" date="2018-05" db="EMBL/GenBank/DDBJ databases">
        <authorList>
            <person name="Lanie J.A."/>
            <person name="Ng W.-L."/>
            <person name="Kazmierczak K.M."/>
            <person name="Andrzejewski T.M."/>
            <person name="Davidsen T.M."/>
            <person name="Wayne K.J."/>
            <person name="Tettelin H."/>
            <person name="Glass J.I."/>
            <person name="Rusch D."/>
            <person name="Podicherti R."/>
            <person name="Tsui H.-C.T."/>
            <person name="Winkler M.E."/>
        </authorList>
    </citation>
    <scope>NUCLEOTIDE SEQUENCE</scope>
</reference>
<evidence type="ECO:0000313" key="1">
    <source>
        <dbReference type="EMBL" id="SUZ92816.1"/>
    </source>
</evidence>